<dbReference type="PANTHER" id="PTHR34606:SF4">
    <property type="entry name" value="OUTER MEMBRANE LIPOPROTEIN DOLP"/>
    <property type="match status" value="1"/>
</dbReference>
<protein>
    <submittedName>
        <fullName evidence="3">BON domain-containing protein</fullName>
    </submittedName>
</protein>
<dbReference type="Pfam" id="PF04972">
    <property type="entry name" value="BON"/>
    <property type="match status" value="2"/>
</dbReference>
<evidence type="ECO:0000313" key="4">
    <source>
        <dbReference type="Proteomes" id="UP000312102"/>
    </source>
</evidence>
<evidence type="ECO:0000259" key="2">
    <source>
        <dbReference type="PROSITE" id="PS50914"/>
    </source>
</evidence>
<keyword evidence="1" id="KW-0732">Signal</keyword>
<dbReference type="Proteomes" id="UP000312102">
    <property type="component" value="Chromosome"/>
</dbReference>
<dbReference type="PANTHER" id="PTHR34606">
    <property type="entry name" value="BON DOMAIN-CONTAINING PROTEIN"/>
    <property type="match status" value="1"/>
</dbReference>
<gene>
    <name evidence="3" type="ORF">FIT61_01265</name>
</gene>
<dbReference type="KEGG" id="mrk:FIT61_01265"/>
<dbReference type="PROSITE" id="PS50914">
    <property type="entry name" value="BON"/>
    <property type="match status" value="2"/>
</dbReference>
<feature type="domain" description="BON" evidence="2">
    <location>
        <begin position="121"/>
        <end position="189"/>
    </location>
</feature>
<evidence type="ECO:0000256" key="1">
    <source>
        <dbReference type="ARBA" id="ARBA00022729"/>
    </source>
</evidence>
<dbReference type="AlphaFoldDB" id="A0AAE6FS13"/>
<proteinExistence type="predicted"/>
<accession>A0AAE6FS13</accession>
<name>A0AAE6FS13_9PROT</name>
<dbReference type="RefSeq" id="WP_139873016.1">
    <property type="nucleotide sequence ID" value="NZ_CP040985.1"/>
</dbReference>
<organism evidence="3 4">
    <name type="scientific">Candidatus Methylopumilus rimovensis</name>
    <dbReference type="NCBI Taxonomy" id="2588535"/>
    <lineage>
        <taxon>Bacteria</taxon>
        <taxon>Pseudomonadati</taxon>
        <taxon>Pseudomonadota</taxon>
        <taxon>Betaproteobacteria</taxon>
        <taxon>Nitrosomonadales</taxon>
        <taxon>Methylophilaceae</taxon>
        <taxon>Candidatus Methylopumilus</taxon>
    </lineage>
</organism>
<reference evidence="3 4" key="1">
    <citation type="journal article" date="2019" name="ISME J.">
        <title>Evolution in action: habitat transition from sediment to the pelagial leads to genome streamlining in Methylophilaceae.</title>
        <authorList>
            <person name="Salcher M."/>
            <person name="Schaefle D."/>
            <person name="Kaspar M."/>
            <person name="Neuenschwander S.M."/>
            <person name="Ghai R."/>
        </authorList>
    </citation>
    <scope>NUCLEOTIDE SEQUENCE [LARGE SCALE GENOMIC DNA]</scope>
    <source>
        <strain evidence="3 4">MMS-RI-1</strain>
    </source>
</reference>
<feature type="domain" description="BON" evidence="2">
    <location>
        <begin position="46"/>
        <end position="112"/>
    </location>
</feature>
<keyword evidence="4" id="KW-1185">Reference proteome</keyword>
<dbReference type="Gene3D" id="3.30.1340.30">
    <property type="match status" value="1"/>
</dbReference>
<dbReference type="EMBL" id="CP040986">
    <property type="protein sequence ID" value="QDD13114.1"/>
    <property type="molecule type" value="Genomic_DNA"/>
</dbReference>
<evidence type="ECO:0000313" key="3">
    <source>
        <dbReference type="EMBL" id="QDD13114.1"/>
    </source>
</evidence>
<dbReference type="InterPro" id="IPR014004">
    <property type="entry name" value="Transpt-assoc_nodulatn_dom_bac"/>
</dbReference>
<dbReference type="InterPro" id="IPR007055">
    <property type="entry name" value="BON_dom"/>
</dbReference>
<dbReference type="InterPro" id="IPR051686">
    <property type="entry name" value="Lipoprotein_DolP"/>
</dbReference>
<sequence>MLKHIKLLFISFILLQLFGCPAAIIGGGAIGIDTAADRRTPGIITEDTTIELKAFGAIQNIKEEVSSSVFSYNGHVLIVGQVQNQEVKTKIENKVKEITNVKSVTNELTVDAIASISSRAEDTLITSNVKARLFKENKVSPFHVKVITENKVVYLMGILNEKEAKEAEDIAKNTSKVTKVVKLFEYINK</sequence>
<dbReference type="SMART" id="SM00749">
    <property type="entry name" value="BON"/>
    <property type="match status" value="1"/>
</dbReference>